<dbReference type="Gene3D" id="1.25.10.10">
    <property type="entry name" value="Leucine-rich Repeat Variant"/>
    <property type="match status" value="1"/>
</dbReference>
<name>A0A7S4I654_9EUKA</name>
<evidence type="ECO:0000313" key="2">
    <source>
        <dbReference type="EMBL" id="CAE2219835.1"/>
    </source>
</evidence>
<organism evidence="2">
    <name type="scientific">Prymnesium polylepis</name>
    <dbReference type="NCBI Taxonomy" id="72548"/>
    <lineage>
        <taxon>Eukaryota</taxon>
        <taxon>Haptista</taxon>
        <taxon>Haptophyta</taxon>
        <taxon>Prymnesiophyceae</taxon>
        <taxon>Prymnesiales</taxon>
        <taxon>Prymnesiaceae</taxon>
        <taxon>Prymnesium</taxon>
    </lineage>
</organism>
<protein>
    <submittedName>
        <fullName evidence="2">Uncharacterized protein</fullName>
    </submittedName>
</protein>
<evidence type="ECO:0000256" key="1">
    <source>
        <dbReference type="SAM" id="MobiDB-lite"/>
    </source>
</evidence>
<dbReference type="AlphaFoldDB" id="A0A7S4I654"/>
<dbReference type="InterPro" id="IPR016024">
    <property type="entry name" value="ARM-type_fold"/>
</dbReference>
<dbReference type="InterPro" id="IPR011989">
    <property type="entry name" value="ARM-like"/>
</dbReference>
<reference evidence="2" key="1">
    <citation type="submission" date="2021-01" db="EMBL/GenBank/DDBJ databases">
        <authorList>
            <person name="Corre E."/>
            <person name="Pelletier E."/>
            <person name="Niang G."/>
            <person name="Scheremetjew M."/>
            <person name="Finn R."/>
            <person name="Kale V."/>
            <person name="Holt S."/>
            <person name="Cochrane G."/>
            <person name="Meng A."/>
            <person name="Brown T."/>
            <person name="Cohen L."/>
        </authorList>
    </citation>
    <scope>NUCLEOTIDE SEQUENCE</scope>
    <source>
        <strain evidence="2">UIO037</strain>
    </source>
</reference>
<dbReference type="EMBL" id="HBKO01019006">
    <property type="protein sequence ID" value="CAE2219835.1"/>
    <property type="molecule type" value="Transcribed_RNA"/>
</dbReference>
<feature type="compositionally biased region" description="Low complexity" evidence="1">
    <location>
        <begin position="1"/>
        <end position="14"/>
    </location>
</feature>
<gene>
    <name evidence="2" type="ORF">CPOL0286_LOCUS8657</name>
</gene>
<dbReference type="SUPFAM" id="SSF48371">
    <property type="entry name" value="ARM repeat"/>
    <property type="match status" value="1"/>
</dbReference>
<sequence>MPAGAPSSAPAPGGFRLPFMKPKGPPQGAQGAAAATAPAASVPGVNTLMNFAEKLHLVGSQQKVDETASWNWQQTVEKMRGTGDAKLLTHYCVRLTKIERPPPEASQEVMGTVAICMLAYVEDADLVIAACNLWSHLCEGYDRDANARKHGIASVGAIEAILDGMKHHNSNREVLLAGLRALSNACRGWNEYADWQKQQASDFGAFEVCLPAIRTFAADTAVLHSALMAIVNVASGSGSSATRRKRRAISTGVIGAVAEVLDLHMANASVAHDCIVALGTIYSIEHSNLEDTPQSIKGAAAWKKLSNKFSAADLDKSKVAVIHSVLKCVQAHPRDDALQMSAQRTIGFLMKRS</sequence>
<proteinExistence type="predicted"/>
<feature type="region of interest" description="Disordered" evidence="1">
    <location>
        <begin position="1"/>
        <end position="31"/>
    </location>
</feature>
<accession>A0A7S4I654</accession>